<accession>A0A3N0AGF7</accession>
<evidence type="ECO:0000259" key="6">
    <source>
        <dbReference type="PROSITE" id="PS51352"/>
    </source>
</evidence>
<evidence type="ECO:0000256" key="1">
    <source>
        <dbReference type="ARBA" id="ARBA00008987"/>
    </source>
</evidence>
<dbReference type="SUPFAM" id="SSF52833">
    <property type="entry name" value="Thioredoxin-like"/>
    <property type="match status" value="1"/>
</dbReference>
<reference evidence="8" key="1">
    <citation type="submission" date="2018-05" db="EMBL/GenBank/DDBJ databases">
        <title>Genome Sequencing of selected type strains of the family Eggerthellaceae.</title>
        <authorList>
            <person name="Danylec N."/>
            <person name="Stoll D.A."/>
            <person name="Doetsch A."/>
            <person name="Huch M."/>
        </authorList>
    </citation>
    <scope>NUCLEOTIDE SEQUENCE [LARGE SCALE GENOMIC DNA]</scope>
    <source>
        <strain evidence="8">DSM 17537</strain>
    </source>
</reference>
<evidence type="ECO:0000256" key="5">
    <source>
        <dbReference type="ARBA" id="ARBA00023284"/>
    </source>
</evidence>
<dbReference type="GO" id="GO:0015035">
    <property type="term" value="F:protein-disulfide reductase activity"/>
    <property type="evidence" value="ECO:0007669"/>
    <property type="project" value="TreeGrafter"/>
</dbReference>
<sequence>MRLIELDKDNFDAMVTDAQQPVLVEFFSPGCGPCHALAAVLEDMADAHPHIRFAAMDIVRFPDAAWAFDVAAAPSTLLFSGGRRVDAVTGYVPRERIEEMLAVVE</sequence>
<dbReference type="EMBL" id="QICB01000002">
    <property type="protein sequence ID" value="RNL20906.1"/>
    <property type="molecule type" value="Genomic_DNA"/>
</dbReference>
<dbReference type="Gene3D" id="3.40.30.10">
    <property type="entry name" value="Glutaredoxin"/>
    <property type="match status" value="1"/>
</dbReference>
<organism evidence="7 8">
    <name type="scientific">Slackia faecicanis</name>
    <dbReference type="NCBI Taxonomy" id="255723"/>
    <lineage>
        <taxon>Bacteria</taxon>
        <taxon>Bacillati</taxon>
        <taxon>Actinomycetota</taxon>
        <taxon>Coriobacteriia</taxon>
        <taxon>Eggerthellales</taxon>
        <taxon>Eggerthellaceae</taxon>
        <taxon>Slackia</taxon>
    </lineage>
</organism>
<dbReference type="PROSITE" id="PS51352">
    <property type="entry name" value="THIOREDOXIN_2"/>
    <property type="match status" value="1"/>
</dbReference>
<keyword evidence="4" id="KW-1015">Disulfide bond</keyword>
<dbReference type="PANTHER" id="PTHR45663">
    <property type="entry name" value="GEO12009P1"/>
    <property type="match status" value="1"/>
</dbReference>
<evidence type="ECO:0000313" key="7">
    <source>
        <dbReference type="EMBL" id="RNL20906.1"/>
    </source>
</evidence>
<dbReference type="Proteomes" id="UP000267368">
    <property type="component" value="Unassembled WGS sequence"/>
</dbReference>
<dbReference type="InterPro" id="IPR017937">
    <property type="entry name" value="Thioredoxin_CS"/>
</dbReference>
<dbReference type="GO" id="GO:0005737">
    <property type="term" value="C:cytoplasm"/>
    <property type="evidence" value="ECO:0007669"/>
    <property type="project" value="TreeGrafter"/>
</dbReference>
<protein>
    <submittedName>
        <fullName evidence="7">Thioredoxin</fullName>
    </submittedName>
</protein>
<dbReference type="OrthoDB" id="9790390at2"/>
<evidence type="ECO:0000256" key="4">
    <source>
        <dbReference type="ARBA" id="ARBA00023157"/>
    </source>
</evidence>
<keyword evidence="8" id="KW-1185">Reference proteome</keyword>
<feature type="domain" description="Thioredoxin" evidence="6">
    <location>
        <begin position="1"/>
        <end position="105"/>
    </location>
</feature>
<evidence type="ECO:0000313" key="8">
    <source>
        <dbReference type="Proteomes" id="UP000267368"/>
    </source>
</evidence>
<comment type="similarity">
    <text evidence="1">Belongs to the thioredoxin family.</text>
</comment>
<dbReference type="RefSeq" id="WP_123198005.1">
    <property type="nucleotide sequence ID" value="NZ_QICB01000002.1"/>
</dbReference>
<evidence type="ECO:0000256" key="2">
    <source>
        <dbReference type="ARBA" id="ARBA00022448"/>
    </source>
</evidence>
<keyword evidence="3" id="KW-0249">Electron transport</keyword>
<proteinExistence type="inferred from homology"/>
<dbReference type="PANTHER" id="PTHR45663:SF11">
    <property type="entry name" value="GEO12009P1"/>
    <property type="match status" value="1"/>
</dbReference>
<keyword evidence="2" id="KW-0813">Transport</keyword>
<dbReference type="CDD" id="cd02947">
    <property type="entry name" value="TRX_family"/>
    <property type="match status" value="1"/>
</dbReference>
<gene>
    <name evidence="7" type="ORF">DMP07_04850</name>
</gene>
<dbReference type="Pfam" id="PF00085">
    <property type="entry name" value="Thioredoxin"/>
    <property type="match status" value="1"/>
</dbReference>
<dbReference type="InterPro" id="IPR013766">
    <property type="entry name" value="Thioredoxin_domain"/>
</dbReference>
<evidence type="ECO:0000256" key="3">
    <source>
        <dbReference type="ARBA" id="ARBA00022982"/>
    </source>
</evidence>
<dbReference type="PROSITE" id="PS00194">
    <property type="entry name" value="THIOREDOXIN_1"/>
    <property type="match status" value="1"/>
</dbReference>
<name>A0A3N0AGF7_9ACTN</name>
<keyword evidence="5" id="KW-0676">Redox-active center</keyword>
<comment type="caution">
    <text evidence="7">The sequence shown here is derived from an EMBL/GenBank/DDBJ whole genome shotgun (WGS) entry which is preliminary data.</text>
</comment>
<dbReference type="AlphaFoldDB" id="A0A3N0AGF7"/>
<dbReference type="InterPro" id="IPR036249">
    <property type="entry name" value="Thioredoxin-like_sf"/>
</dbReference>